<sequence>MAQAAWLLPAACTQLPMKLVLDHDSSTGRRGASTPFGAAVRLPSFWGLCARRRHGGGRGAASCIWASVLFFCGGDLRQQMPDTRQVDGQVLAQVGLTAIMMAGPSSRHPLRGRLGVGFLSGRLTQLRLGAKLESQVGTRRGDSSVPYAGGR</sequence>
<organism evidence="1 2">
    <name type="scientific">Dactylonectria estremocensis</name>
    <dbReference type="NCBI Taxonomy" id="1079267"/>
    <lineage>
        <taxon>Eukaryota</taxon>
        <taxon>Fungi</taxon>
        <taxon>Dikarya</taxon>
        <taxon>Ascomycota</taxon>
        <taxon>Pezizomycotina</taxon>
        <taxon>Sordariomycetes</taxon>
        <taxon>Hypocreomycetidae</taxon>
        <taxon>Hypocreales</taxon>
        <taxon>Nectriaceae</taxon>
        <taxon>Dactylonectria</taxon>
    </lineage>
</organism>
<keyword evidence="2" id="KW-1185">Reference proteome</keyword>
<evidence type="ECO:0000313" key="1">
    <source>
        <dbReference type="EMBL" id="KAH7157337.1"/>
    </source>
</evidence>
<gene>
    <name evidence="1" type="ORF">B0J13DRAFT_520080</name>
</gene>
<proteinExistence type="predicted"/>
<reference evidence="1" key="1">
    <citation type="journal article" date="2021" name="Nat. Commun.">
        <title>Genetic determinants of endophytism in the Arabidopsis root mycobiome.</title>
        <authorList>
            <person name="Mesny F."/>
            <person name="Miyauchi S."/>
            <person name="Thiergart T."/>
            <person name="Pickel B."/>
            <person name="Atanasova L."/>
            <person name="Karlsson M."/>
            <person name="Huettel B."/>
            <person name="Barry K.W."/>
            <person name="Haridas S."/>
            <person name="Chen C."/>
            <person name="Bauer D."/>
            <person name="Andreopoulos W."/>
            <person name="Pangilinan J."/>
            <person name="LaButti K."/>
            <person name="Riley R."/>
            <person name="Lipzen A."/>
            <person name="Clum A."/>
            <person name="Drula E."/>
            <person name="Henrissat B."/>
            <person name="Kohler A."/>
            <person name="Grigoriev I.V."/>
            <person name="Martin F.M."/>
            <person name="Hacquard S."/>
        </authorList>
    </citation>
    <scope>NUCLEOTIDE SEQUENCE</scope>
    <source>
        <strain evidence="1">MPI-CAGE-AT-0021</strain>
    </source>
</reference>
<evidence type="ECO:0000313" key="2">
    <source>
        <dbReference type="Proteomes" id="UP000717696"/>
    </source>
</evidence>
<dbReference type="AlphaFoldDB" id="A0A9P9J9G7"/>
<accession>A0A9P9J9G7</accession>
<dbReference type="Proteomes" id="UP000717696">
    <property type="component" value="Unassembled WGS sequence"/>
</dbReference>
<name>A0A9P9J9G7_9HYPO</name>
<protein>
    <submittedName>
        <fullName evidence="1">Uncharacterized protein</fullName>
    </submittedName>
</protein>
<comment type="caution">
    <text evidence="1">The sequence shown here is derived from an EMBL/GenBank/DDBJ whole genome shotgun (WGS) entry which is preliminary data.</text>
</comment>
<dbReference type="EMBL" id="JAGMUU010000003">
    <property type="protein sequence ID" value="KAH7157337.1"/>
    <property type="molecule type" value="Genomic_DNA"/>
</dbReference>